<dbReference type="Proteomes" id="UP000233387">
    <property type="component" value="Unassembled WGS sequence"/>
</dbReference>
<feature type="transmembrane region" description="Helical" evidence="2">
    <location>
        <begin position="98"/>
        <end position="117"/>
    </location>
</feature>
<sequence length="183" mass="21237">MEKIYIKEVNELQRAKQIAEKLDLYEHDLKEEYKRLLFNFEESIGQMRLITKVSDKIQKKLDKVNAALDQKNRELDAKNQELQQTIDELTQARAGRTATTIVLFLALLLFLVEEILVEPVIEANFGGNQWASIGTKLFIVLLLKPIESVLENIVFSYLHKRAKRQKEINQAHQISVSKKSEDE</sequence>
<keyword evidence="2" id="KW-1133">Transmembrane helix</keyword>
<reference evidence="3 4" key="1">
    <citation type="submission" date="2017-06" db="EMBL/GenBank/DDBJ databases">
        <title>Raineya orbicola gen. nov., sp. nov. a slightly thermophilic bacterium of the phylum Bacteroidetes and the description of Raineyaceae fam. nov.</title>
        <authorList>
            <person name="Albuquerque L."/>
            <person name="Polonia A.R.M."/>
            <person name="Barroso C."/>
            <person name="Froufe H.J.C."/>
            <person name="Lage O."/>
            <person name="Lobo-Da-Cunha A."/>
            <person name="Egas C."/>
            <person name="Da Costa M.S."/>
        </authorList>
    </citation>
    <scope>NUCLEOTIDE SEQUENCE [LARGE SCALE GENOMIC DNA]</scope>
    <source>
        <strain evidence="3 4">SPSPC-11</strain>
    </source>
</reference>
<accession>A0A2N3IHY5</accession>
<evidence type="ECO:0000256" key="2">
    <source>
        <dbReference type="SAM" id="Phobius"/>
    </source>
</evidence>
<proteinExistence type="predicted"/>
<evidence type="ECO:0000313" key="4">
    <source>
        <dbReference type="Proteomes" id="UP000233387"/>
    </source>
</evidence>
<name>A0A2N3IHY5_9BACT</name>
<keyword evidence="2" id="KW-0472">Membrane</keyword>
<evidence type="ECO:0000256" key="1">
    <source>
        <dbReference type="SAM" id="Coils"/>
    </source>
</evidence>
<keyword evidence="1" id="KW-0175">Coiled coil</keyword>
<keyword evidence="4" id="KW-1185">Reference proteome</keyword>
<organism evidence="3 4">
    <name type="scientific">Raineya orbicola</name>
    <dbReference type="NCBI Taxonomy" id="2016530"/>
    <lineage>
        <taxon>Bacteria</taxon>
        <taxon>Pseudomonadati</taxon>
        <taxon>Bacteroidota</taxon>
        <taxon>Cytophagia</taxon>
        <taxon>Cytophagales</taxon>
        <taxon>Raineyaceae</taxon>
        <taxon>Raineya</taxon>
    </lineage>
</organism>
<evidence type="ECO:0000313" key="3">
    <source>
        <dbReference type="EMBL" id="PKQ69942.1"/>
    </source>
</evidence>
<feature type="coiled-coil region" evidence="1">
    <location>
        <begin position="54"/>
        <end position="95"/>
    </location>
</feature>
<protein>
    <submittedName>
        <fullName evidence="3">Uncharacterized protein</fullName>
    </submittedName>
</protein>
<keyword evidence="2" id="KW-0812">Transmembrane</keyword>
<dbReference type="AlphaFoldDB" id="A0A2N3IHY5"/>
<comment type="caution">
    <text evidence="3">The sequence shown here is derived from an EMBL/GenBank/DDBJ whole genome shotgun (WGS) entry which is preliminary data.</text>
</comment>
<dbReference type="RefSeq" id="WP_101358274.1">
    <property type="nucleotide sequence ID" value="NZ_NKXO01000013.1"/>
</dbReference>
<gene>
    <name evidence="3" type="ORF">Rain11_1007</name>
</gene>
<feature type="transmembrane region" description="Helical" evidence="2">
    <location>
        <begin position="137"/>
        <end position="158"/>
    </location>
</feature>
<dbReference type="OrthoDB" id="9841127at2"/>
<dbReference type="EMBL" id="NKXO01000013">
    <property type="protein sequence ID" value="PKQ69942.1"/>
    <property type="molecule type" value="Genomic_DNA"/>
</dbReference>